<feature type="domain" description="TonB-dependent receptor-like beta-barrel" evidence="13">
    <location>
        <begin position="274"/>
        <end position="709"/>
    </location>
</feature>
<sequence length="736" mass="81687">MTPWKNPALLLAGTALSISAAAQQKADTARTLDEIVISANRWEQNLNEVPNQVTRIEARDVLQNNPQTTADLLGQSGSVFIQKSQLGGGSPMIRGFATNRVLLVLDGVRLNNAIYRSGNLQNVLSVDPLSLREAEVIFGPGSLIYGSDAIGGVMDFHTLPARLSTDGKTLVSASGLARYSSANSEKTYHADVNVGGRKWSFLASATFSQFGDLRMGRSGGPDSYLRPEYIVRLRGTDSIVKNSDPLVQRFSGYEQANLLYKLRFRATEHLDLQYSFNYARTGNAPRYDRLIQYRNGRLRFAEWNYGPMLLQQHQLLLTHNRKNALYDEARYSVALQDYEESRIDRSYRSNNRNVQAETVKAIVSNVDLNKGIGRGQLFYGAEFVHNKVGSTGLQTHIGTGAQTPIGSRYPDGSTWTSSGLYASYKINVQPKLTLTGGLRYSFNTLNATFDTTFLKFPFRRAELRTGALTGNAGLVYRPAQGWQLNALVSTGYRMPNIDDIGKVFESTPGMLSVPNPGLRPEYAWNFEAGVVKSHADKYRFEVNAFYTLLDDAIVRRPFSLNGKDSLPFGGAMSRVEALQNVAKATVWGVQASAEWSFTRALSLRTHANWIQGKETDDAKNEQVPLRHAAPFYGSSFLRYRVGKLFTEVGAYYNSKIKAKDLPPSEQAKTDIYAKDADGKPYVPAWHTWNLRASYQFTKHIGLTAAWENIGDKRYRPYSSGIVAAGSNVVVSLRASL</sequence>
<evidence type="ECO:0000256" key="6">
    <source>
        <dbReference type="ARBA" id="ARBA00023077"/>
    </source>
</evidence>
<evidence type="ECO:0000256" key="8">
    <source>
        <dbReference type="ARBA" id="ARBA00023170"/>
    </source>
</evidence>
<dbReference type="InterPro" id="IPR036942">
    <property type="entry name" value="Beta-barrel_TonB_sf"/>
</dbReference>
<evidence type="ECO:0000256" key="11">
    <source>
        <dbReference type="RuleBase" id="RU003357"/>
    </source>
</evidence>
<feature type="domain" description="TonB-dependent receptor plug" evidence="14">
    <location>
        <begin position="46"/>
        <end position="153"/>
    </location>
</feature>
<dbReference type="PANTHER" id="PTHR30069:SF29">
    <property type="entry name" value="HEMOGLOBIN AND HEMOGLOBIN-HAPTOGLOBIN-BINDING PROTEIN 1-RELATED"/>
    <property type="match status" value="1"/>
</dbReference>
<keyword evidence="6 11" id="KW-0798">TonB box</keyword>
<dbReference type="RefSeq" id="WP_345254181.1">
    <property type="nucleotide sequence ID" value="NZ_BAABGY010000005.1"/>
</dbReference>
<dbReference type="SUPFAM" id="SSF56935">
    <property type="entry name" value="Porins"/>
    <property type="match status" value="1"/>
</dbReference>
<evidence type="ECO:0000256" key="4">
    <source>
        <dbReference type="ARBA" id="ARBA00022692"/>
    </source>
</evidence>
<dbReference type="InterPro" id="IPR012910">
    <property type="entry name" value="Plug_dom"/>
</dbReference>
<dbReference type="Pfam" id="PF07715">
    <property type="entry name" value="Plug"/>
    <property type="match status" value="1"/>
</dbReference>
<keyword evidence="7 10" id="KW-0472">Membrane</keyword>
<keyword evidence="5 12" id="KW-0732">Signal</keyword>
<accession>A0ABP8GHP3</accession>
<evidence type="ECO:0000256" key="1">
    <source>
        <dbReference type="ARBA" id="ARBA00004571"/>
    </source>
</evidence>
<keyword evidence="9 10" id="KW-0998">Cell outer membrane</keyword>
<proteinExistence type="inferred from homology"/>
<evidence type="ECO:0000256" key="5">
    <source>
        <dbReference type="ARBA" id="ARBA00022729"/>
    </source>
</evidence>
<dbReference type="PANTHER" id="PTHR30069">
    <property type="entry name" value="TONB-DEPENDENT OUTER MEMBRANE RECEPTOR"/>
    <property type="match status" value="1"/>
</dbReference>
<organism evidence="15 16">
    <name type="scientific">Flaviaesturariibacter amylovorans</name>
    <dbReference type="NCBI Taxonomy" id="1084520"/>
    <lineage>
        <taxon>Bacteria</taxon>
        <taxon>Pseudomonadati</taxon>
        <taxon>Bacteroidota</taxon>
        <taxon>Chitinophagia</taxon>
        <taxon>Chitinophagales</taxon>
        <taxon>Chitinophagaceae</taxon>
        <taxon>Flaviaestuariibacter</taxon>
    </lineage>
</organism>
<keyword evidence="8 15" id="KW-0675">Receptor</keyword>
<dbReference type="Gene3D" id="2.40.170.20">
    <property type="entry name" value="TonB-dependent receptor, beta-barrel domain"/>
    <property type="match status" value="1"/>
</dbReference>
<gene>
    <name evidence="15" type="ORF">GCM10023184_11760</name>
</gene>
<dbReference type="EMBL" id="BAABGY010000005">
    <property type="protein sequence ID" value="GAA4324408.1"/>
    <property type="molecule type" value="Genomic_DNA"/>
</dbReference>
<name>A0ABP8GHP3_9BACT</name>
<dbReference type="PROSITE" id="PS52016">
    <property type="entry name" value="TONB_DEPENDENT_REC_3"/>
    <property type="match status" value="1"/>
</dbReference>
<keyword evidence="4 10" id="KW-0812">Transmembrane</keyword>
<keyword evidence="2 10" id="KW-0813">Transport</keyword>
<comment type="similarity">
    <text evidence="10 11">Belongs to the TonB-dependent receptor family.</text>
</comment>
<evidence type="ECO:0000256" key="12">
    <source>
        <dbReference type="SAM" id="SignalP"/>
    </source>
</evidence>
<dbReference type="InterPro" id="IPR000531">
    <property type="entry name" value="Beta-barrel_TonB"/>
</dbReference>
<evidence type="ECO:0000313" key="16">
    <source>
        <dbReference type="Proteomes" id="UP001501725"/>
    </source>
</evidence>
<feature type="signal peptide" evidence="12">
    <location>
        <begin position="1"/>
        <end position="22"/>
    </location>
</feature>
<keyword evidence="16" id="KW-1185">Reference proteome</keyword>
<evidence type="ECO:0000256" key="2">
    <source>
        <dbReference type="ARBA" id="ARBA00022448"/>
    </source>
</evidence>
<evidence type="ECO:0000256" key="3">
    <source>
        <dbReference type="ARBA" id="ARBA00022452"/>
    </source>
</evidence>
<evidence type="ECO:0000259" key="13">
    <source>
        <dbReference type="Pfam" id="PF00593"/>
    </source>
</evidence>
<dbReference type="InterPro" id="IPR037066">
    <property type="entry name" value="Plug_dom_sf"/>
</dbReference>
<dbReference type="Gene3D" id="2.170.130.10">
    <property type="entry name" value="TonB-dependent receptor, plug domain"/>
    <property type="match status" value="1"/>
</dbReference>
<reference evidence="16" key="1">
    <citation type="journal article" date="2019" name="Int. J. Syst. Evol. Microbiol.">
        <title>The Global Catalogue of Microorganisms (GCM) 10K type strain sequencing project: providing services to taxonomists for standard genome sequencing and annotation.</title>
        <authorList>
            <consortium name="The Broad Institute Genomics Platform"/>
            <consortium name="The Broad Institute Genome Sequencing Center for Infectious Disease"/>
            <person name="Wu L."/>
            <person name="Ma J."/>
        </authorList>
    </citation>
    <scope>NUCLEOTIDE SEQUENCE [LARGE SCALE GENOMIC DNA]</scope>
    <source>
        <strain evidence="16">JCM 17919</strain>
    </source>
</reference>
<evidence type="ECO:0000259" key="14">
    <source>
        <dbReference type="Pfam" id="PF07715"/>
    </source>
</evidence>
<evidence type="ECO:0000256" key="7">
    <source>
        <dbReference type="ARBA" id="ARBA00023136"/>
    </source>
</evidence>
<dbReference type="Pfam" id="PF00593">
    <property type="entry name" value="TonB_dep_Rec_b-barrel"/>
    <property type="match status" value="1"/>
</dbReference>
<dbReference type="Proteomes" id="UP001501725">
    <property type="component" value="Unassembled WGS sequence"/>
</dbReference>
<keyword evidence="3 10" id="KW-1134">Transmembrane beta strand</keyword>
<evidence type="ECO:0000256" key="9">
    <source>
        <dbReference type="ARBA" id="ARBA00023237"/>
    </source>
</evidence>
<dbReference type="CDD" id="cd01347">
    <property type="entry name" value="ligand_gated_channel"/>
    <property type="match status" value="1"/>
</dbReference>
<comment type="subcellular location">
    <subcellularLocation>
        <location evidence="1 10">Cell outer membrane</location>
        <topology evidence="1 10">Multi-pass membrane protein</topology>
    </subcellularLocation>
</comment>
<protein>
    <submittedName>
        <fullName evidence="15">TonB-dependent receptor</fullName>
    </submittedName>
</protein>
<comment type="caution">
    <text evidence="15">The sequence shown here is derived from an EMBL/GenBank/DDBJ whole genome shotgun (WGS) entry which is preliminary data.</text>
</comment>
<dbReference type="InterPro" id="IPR039426">
    <property type="entry name" value="TonB-dep_rcpt-like"/>
</dbReference>
<evidence type="ECO:0000256" key="10">
    <source>
        <dbReference type="PROSITE-ProRule" id="PRU01360"/>
    </source>
</evidence>
<feature type="chain" id="PRO_5046965714" evidence="12">
    <location>
        <begin position="23"/>
        <end position="736"/>
    </location>
</feature>
<evidence type="ECO:0000313" key="15">
    <source>
        <dbReference type="EMBL" id="GAA4324408.1"/>
    </source>
</evidence>